<evidence type="ECO:0000313" key="1">
    <source>
        <dbReference type="EMBL" id="KAI9896495.1"/>
    </source>
</evidence>
<comment type="caution">
    <text evidence="1">The sequence shown here is derived from an EMBL/GenBank/DDBJ whole genome shotgun (WGS) entry which is preliminary data.</text>
</comment>
<evidence type="ECO:0000313" key="2">
    <source>
        <dbReference type="Proteomes" id="UP001163324"/>
    </source>
</evidence>
<accession>A0ACC0UQU8</accession>
<gene>
    <name evidence="1" type="ORF">N3K66_008667</name>
</gene>
<proteinExistence type="predicted"/>
<organism evidence="1 2">
    <name type="scientific">Trichothecium roseum</name>
    <dbReference type="NCBI Taxonomy" id="47278"/>
    <lineage>
        <taxon>Eukaryota</taxon>
        <taxon>Fungi</taxon>
        <taxon>Dikarya</taxon>
        <taxon>Ascomycota</taxon>
        <taxon>Pezizomycotina</taxon>
        <taxon>Sordariomycetes</taxon>
        <taxon>Hypocreomycetidae</taxon>
        <taxon>Hypocreales</taxon>
        <taxon>Hypocreales incertae sedis</taxon>
        <taxon>Trichothecium</taxon>
    </lineage>
</organism>
<protein>
    <submittedName>
        <fullName evidence="1">Uncharacterized protein</fullName>
    </submittedName>
</protein>
<dbReference type="Proteomes" id="UP001163324">
    <property type="component" value="Chromosome 9"/>
</dbReference>
<sequence>MSSSDNEVIVAAVALVVSLIALAATILQVTQQYVASARGYSQCNEKVMGLWAFTKSRRFSWEELRFEVEFDAPVIFLCPPTNTKGPVPDTEMILLDGSDKSLQDSWTTLVMNTRNEYAEKTPREKIHTADNERASWLVMLSAIQRMERDAREWQEEEYKRRKPPAKNQTTRLPTAPPKLLESHTLSVALQKKRKSWDTMPPSMTKPYATTTICHLIELLGALGVYWKEFDRKMNRYRAEGNGLMVTGEKNSDLGLMFSFQVYGECRFKENRVAPHDSTKSFCFGFVPTIYQSTVDSRRLRSPLDAIEDLTALQMASINEFAETLVMIGCNNKTVHSILEEDTRTSHIFPLSFEIVGMLSETLHIRNTYFTYVPNPTPDRWDKRKVSLPKLLEAYQEELRGNVGGVGGGARPVQDRIDKHIDSILKYHYYGDNDEQDADEGPDRLQFLEALHGAIDDVDEILTAKPRRGSGSGSSAVTTPTKEQSDRREMVQDVLRGHIQELLRLLNPERRAPNHHRQSLQVPDRDFDRLERERSPTSPISRRGLPTYDDQQQQQQQQMLMSTPQFEDMDAASPDDRQHKMMEVYFRVIRRHAVPRATASTSRRASIASARSRTPSPSASSRRLRVDASANAEPEKPGTTHDDVWLALVFRMVCWLMLHDFNKQDVQIPKSELYGNRMPVYIT</sequence>
<keyword evidence="2" id="KW-1185">Reference proteome</keyword>
<dbReference type="EMBL" id="CM047948">
    <property type="protein sequence ID" value="KAI9896495.1"/>
    <property type="molecule type" value="Genomic_DNA"/>
</dbReference>
<reference evidence="1" key="1">
    <citation type="submission" date="2022-10" db="EMBL/GenBank/DDBJ databases">
        <title>Complete Genome of Trichothecium roseum strain YXFP-22015, a Plant Pathogen Isolated from Citrus.</title>
        <authorList>
            <person name="Wang Y."/>
            <person name="Zhu L."/>
        </authorList>
    </citation>
    <scope>NUCLEOTIDE SEQUENCE</scope>
    <source>
        <strain evidence="1">YXFP-22015</strain>
    </source>
</reference>
<name>A0ACC0UQU8_9HYPO</name>